<evidence type="ECO:0000256" key="1">
    <source>
        <dbReference type="ARBA" id="ARBA00038292"/>
    </source>
</evidence>
<name>A0A654M5X2_9ARCH</name>
<dbReference type="Proteomes" id="UP000058925">
    <property type="component" value="Chromosome"/>
</dbReference>
<dbReference type="PANTHER" id="PTHR30543">
    <property type="entry name" value="CHROMATE REDUCTASE"/>
    <property type="match status" value="1"/>
</dbReference>
<gene>
    <name evidence="3" type="primary">azr_1</name>
    <name evidence="3" type="ORF">NMY3_00399</name>
</gene>
<dbReference type="Gene3D" id="3.40.50.360">
    <property type="match status" value="1"/>
</dbReference>
<comment type="similarity">
    <text evidence="1">Belongs to the SsuE family. Isf subfamily.</text>
</comment>
<dbReference type="InterPro" id="IPR005025">
    <property type="entry name" value="FMN_Rdtase-like_dom"/>
</dbReference>
<dbReference type="GO" id="GO:0050446">
    <property type="term" value="F:azobenzene reductase (NADP+) activity"/>
    <property type="evidence" value="ECO:0007669"/>
    <property type="project" value="UniProtKB-EC"/>
</dbReference>
<dbReference type="EMBL" id="CP012850">
    <property type="protein sequence ID" value="ALI34612.1"/>
    <property type="molecule type" value="Genomic_DNA"/>
</dbReference>
<dbReference type="AlphaFoldDB" id="A0A654M5X2"/>
<protein>
    <submittedName>
        <fullName evidence="3">NADPH azoreductase</fullName>
        <ecNumber evidence="3">1.7.1.6</ecNumber>
    </submittedName>
</protein>
<dbReference type="GO" id="GO:0005829">
    <property type="term" value="C:cytosol"/>
    <property type="evidence" value="ECO:0007669"/>
    <property type="project" value="TreeGrafter"/>
</dbReference>
<evidence type="ECO:0000313" key="4">
    <source>
        <dbReference type="Proteomes" id="UP000058925"/>
    </source>
</evidence>
<accession>A0A654M5X2</accession>
<keyword evidence="4" id="KW-1185">Reference proteome</keyword>
<proteinExistence type="inferred from homology"/>
<dbReference type="PANTHER" id="PTHR30543:SF21">
    <property type="entry name" value="NAD(P)H-DEPENDENT FMN REDUCTASE LOT6"/>
    <property type="match status" value="1"/>
</dbReference>
<dbReference type="Pfam" id="PF03358">
    <property type="entry name" value="FMN_red"/>
    <property type="match status" value="1"/>
</dbReference>
<dbReference type="GO" id="GO:0010181">
    <property type="term" value="F:FMN binding"/>
    <property type="evidence" value="ECO:0007669"/>
    <property type="project" value="TreeGrafter"/>
</dbReference>
<dbReference type="InterPro" id="IPR050712">
    <property type="entry name" value="NAD(P)H-dep_reductase"/>
</dbReference>
<evidence type="ECO:0000259" key="2">
    <source>
        <dbReference type="Pfam" id="PF03358"/>
    </source>
</evidence>
<feature type="domain" description="NADPH-dependent FMN reductase-like" evidence="2">
    <location>
        <begin position="3"/>
        <end position="143"/>
    </location>
</feature>
<dbReference type="GeneID" id="60420575"/>
<dbReference type="OrthoDB" id="9059at2157"/>
<reference evidence="4" key="1">
    <citation type="submission" date="2015-10" db="EMBL/GenBank/DDBJ databases">
        <title>Niche specialization of a soil ammonia-oxidizing archaeon, Candidatus Nitrosocosmicus oleophilus.</title>
        <authorList>
            <person name="Jung M.-Y."/>
            <person name="Rhee S.-K."/>
        </authorList>
    </citation>
    <scope>NUCLEOTIDE SEQUENCE [LARGE SCALE GENOMIC DNA]</scope>
    <source>
        <strain evidence="4">MY3</strain>
    </source>
</reference>
<dbReference type="KEGG" id="taa:NMY3_00399"/>
<sequence length="204" mass="23283">MTIKLLGIAGSMRSNSYSFKALEHALKIAKNNYNAEINLFDLRKNRLPIYEPNLNHDHIQTAEKESLQMANTLVKWADAIILTSPDYHGSMSGVLKNFLDYFWKEFSGKTFGYICASHEKGLTVMEQMRTAVRQCYGWSMPYGISTSSDDFDDAGNITNKKTLLRIEMLSRDLVYYGKAIRNQFLTDASNKVKESYSFLTANKD</sequence>
<dbReference type="SUPFAM" id="SSF52218">
    <property type="entry name" value="Flavoproteins"/>
    <property type="match status" value="1"/>
</dbReference>
<dbReference type="InterPro" id="IPR029039">
    <property type="entry name" value="Flavoprotein-like_sf"/>
</dbReference>
<organism evidence="3 4">
    <name type="scientific">Candidatus Nitrosocosmicus oleophilus</name>
    <dbReference type="NCBI Taxonomy" id="1353260"/>
    <lineage>
        <taxon>Archaea</taxon>
        <taxon>Nitrososphaerota</taxon>
        <taxon>Nitrososphaeria</taxon>
        <taxon>Nitrososphaerales</taxon>
        <taxon>Nitrososphaeraceae</taxon>
        <taxon>Candidatus Nitrosocosmicus</taxon>
    </lineage>
</organism>
<dbReference type="RefSeq" id="WP_196817243.1">
    <property type="nucleotide sequence ID" value="NZ_CP012850.1"/>
</dbReference>
<keyword evidence="3" id="KW-0560">Oxidoreductase</keyword>
<dbReference type="EC" id="1.7.1.6" evidence="3"/>
<evidence type="ECO:0000313" key="3">
    <source>
        <dbReference type="EMBL" id="ALI34612.1"/>
    </source>
</evidence>